<dbReference type="AlphaFoldDB" id="A0A0C3DKL1"/>
<proteinExistence type="predicted"/>
<keyword evidence="1" id="KW-0808">Transferase</keyword>
<reference evidence="7" key="2">
    <citation type="submission" date="2015-01" db="EMBL/GenBank/DDBJ databases">
        <title>Evolutionary Origins and Diversification of the Mycorrhizal Mutualists.</title>
        <authorList>
            <consortium name="DOE Joint Genome Institute"/>
            <consortium name="Mycorrhizal Genomics Consortium"/>
            <person name="Kohler A."/>
            <person name="Kuo A."/>
            <person name="Nagy L.G."/>
            <person name="Floudas D."/>
            <person name="Copeland A."/>
            <person name="Barry K.W."/>
            <person name="Cichocki N."/>
            <person name="Veneault-Fourrey C."/>
            <person name="LaButti K."/>
            <person name="Lindquist E.A."/>
            <person name="Lipzen A."/>
            <person name="Lundell T."/>
            <person name="Morin E."/>
            <person name="Murat C."/>
            <person name="Riley R."/>
            <person name="Ohm R."/>
            <person name="Sun H."/>
            <person name="Tunlid A."/>
            <person name="Henrissat B."/>
            <person name="Grigoriev I.V."/>
            <person name="Hibbett D.S."/>
            <person name="Martin F."/>
        </authorList>
    </citation>
    <scope>NUCLEOTIDE SEQUENCE [LARGE SCALE GENOMIC DNA]</scope>
    <source>
        <strain evidence="7">Foug A</strain>
    </source>
</reference>
<keyword evidence="3" id="KW-0418">Kinase</keyword>
<gene>
    <name evidence="6" type="ORF">SCLCIDRAFT_26027</name>
</gene>
<dbReference type="InParanoid" id="A0A0C3DKL1"/>
<accession>A0A0C3DKL1</accession>
<dbReference type="InterPro" id="IPR008266">
    <property type="entry name" value="Tyr_kinase_AS"/>
</dbReference>
<dbReference type="PROSITE" id="PS00109">
    <property type="entry name" value="PROTEIN_KINASE_TYR"/>
    <property type="match status" value="1"/>
</dbReference>
<dbReference type="PANTHER" id="PTHR44329:SF288">
    <property type="entry name" value="MITOGEN-ACTIVATED PROTEIN KINASE KINASE KINASE 20"/>
    <property type="match status" value="1"/>
</dbReference>
<keyword evidence="4" id="KW-0067">ATP-binding</keyword>
<dbReference type="GO" id="GO:0005524">
    <property type="term" value="F:ATP binding"/>
    <property type="evidence" value="ECO:0007669"/>
    <property type="project" value="UniProtKB-KW"/>
</dbReference>
<evidence type="ECO:0000256" key="4">
    <source>
        <dbReference type="ARBA" id="ARBA00022840"/>
    </source>
</evidence>
<dbReference type="InterPro" id="IPR001245">
    <property type="entry name" value="Ser-Thr/Tyr_kinase_cat_dom"/>
</dbReference>
<dbReference type="SUPFAM" id="SSF56112">
    <property type="entry name" value="Protein kinase-like (PK-like)"/>
    <property type="match status" value="1"/>
</dbReference>
<reference evidence="6 7" key="1">
    <citation type="submission" date="2014-04" db="EMBL/GenBank/DDBJ databases">
        <authorList>
            <consortium name="DOE Joint Genome Institute"/>
            <person name="Kuo A."/>
            <person name="Kohler A."/>
            <person name="Nagy L.G."/>
            <person name="Floudas D."/>
            <person name="Copeland A."/>
            <person name="Barry K.W."/>
            <person name="Cichocki N."/>
            <person name="Veneault-Fourrey C."/>
            <person name="LaButti K."/>
            <person name="Lindquist E.A."/>
            <person name="Lipzen A."/>
            <person name="Lundell T."/>
            <person name="Morin E."/>
            <person name="Murat C."/>
            <person name="Sun H."/>
            <person name="Tunlid A."/>
            <person name="Henrissat B."/>
            <person name="Grigoriev I.V."/>
            <person name="Hibbett D.S."/>
            <person name="Martin F."/>
            <person name="Nordberg H.P."/>
            <person name="Cantor M.N."/>
            <person name="Hua S.X."/>
        </authorList>
    </citation>
    <scope>NUCLEOTIDE SEQUENCE [LARGE SCALE GENOMIC DNA]</scope>
    <source>
        <strain evidence="6 7">Foug A</strain>
    </source>
</reference>
<evidence type="ECO:0000256" key="1">
    <source>
        <dbReference type="ARBA" id="ARBA00022679"/>
    </source>
</evidence>
<organism evidence="6 7">
    <name type="scientific">Scleroderma citrinum Foug A</name>
    <dbReference type="NCBI Taxonomy" id="1036808"/>
    <lineage>
        <taxon>Eukaryota</taxon>
        <taxon>Fungi</taxon>
        <taxon>Dikarya</taxon>
        <taxon>Basidiomycota</taxon>
        <taxon>Agaricomycotina</taxon>
        <taxon>Agaricomycetes</taxon>
        <taxon>Agaricomycetidae</taxon>
        <taxon>Boletales</taxon>
        <taxon>Sclerodermatineae</taxon>
        <taxon>Sclerodermataceae</taxon>
        <taxon>Scleroderma</taxon>
    </lineage>
</organism>
<dbReference type="HOGENOM" id="CLU_000288_7_18_1"/>
<dbReference type="STRING" id="1036808.A0A0C3DKL1"/>
<dbReference type="OrthoDB" id="5809314at2759"/>
<dbReference type="PANTHER" id="PTHR44329">
    <property type="entry name" value="SERINE/THREONINE-PROTEIN KINASE TNNI3K-RELATED"/>
    <property type="match status" value="1"/>
</dbReference>
<dbReference type="InterPro" id="IPR051681">
    <property type="entry name" value="Ser/Thr_Kinases-Pseudokinases"/>
</dbReference>
<dbReference type="PROSITE" id="PS50011">
    <property type="entry name" value="PROTEIN_KINASE_DOM"/>
    <property type="match status" value="1"/>
</dbReference>
<dbReference type="GO" id="GO:0004674">
    <property type="term" value="F:protein serine/threonine kinase activity"/>
    <property type="evidence" value="ECO:0007669"/>
    <property type="project" value="TreeGrafter"/>
</dbReference>
<dbReference type="EMBL" id="KN822054">
    <property type="protein sequence ID" value="KIM61225.1"/>
    <property type="molecule type" value="Genomic_DNA"/>
</dbReference>
<evidence type="ECO:0000256" key="3">
    <source>
        <dbReference type="ARBA" id="ARBA00022777"/>
    </source>
</evidence>
<evidence type="ECO:0000256" key="2">
    <source>
        <dbReference type="ARBA" id="ARBA00022741"/>
    </source>
</evidence>
<keyword evidence="2" id="KW-0547">Nucleotide-binding</keyword>
<dbReference type="InterPro" id="IPR000719">
    <property type="entry name" value="Prot_kinase_dom"/>
</dbReference>
<evidence type="ECO:0000313" key="6">
    <source>
        <dbReference type="EMBL" id="KIM61225.1"/>
    </source>
</evidence>
<evidence type="ECO:0000313" key="7">
    <source>
        <dbReference type="Proteomes" id="UP000053989"/>
    </source>
</evidence>
<dbReference type="InterPro" id="IPR011009">
    <property type="entry name" value="Kinase-like_dom_sf"/>
</dbReference>
<protein>
    <recommendedName>
        <fullName evidence="5">Protein kinase domain-containing protein</fullName>
    </recommendedName>
</protein>
<sequence length="219" mass="23935">MDVKLSLEKLSQQASSYTVVLNGRVSRDITRRPLTGDSADVYEGTLIPDGTKVAVKTIHADPPSSQESIKHVLREVRTWSKLRHENIQPLLGITTDFGLTVSMVSSWRKKGNAFDYVQDDSVDPRPLLVGIAKGLHYLHGHESGAICHGDLRGCNVLISDDGQALLTDFGFSSLVLSSFTLPVGTHSMVSINWTAPESLEDFKPTVEGDIWAYGMTALV</sequence>
<dbReference type="Gene3D" id="1.10.510.10">
    <property type="entry name" value="Transferase(Phosphotransferase) domain 1"/>
    <property type="match status" value="1"/>
</dbReference>
<keyword evidence="7" id="KW-1185">Reference proteome</keyword>
<dbReference type="Proteomes" id="UP000053989">
    <property type="component" value="Unassembled WGS sequence"/>
</dbReference>
<name>A0A0C3DKL1_9AGAM</name>
<dbReference type="Pfam" id="PF07714">
    <property type="entry name" value="PK_Tyr_Ser-Thr"/>
    <property type="match status" value="1"/>
</dbReference>
<feature type="domain" description="Protein kinase" evidence="5">
    <location>
        <begin position="27"/>
        <end position="219"/>
    </location>
</feature>
<evidence type="ECO:0000259" key="5">
    <source>
        <dbReference type="PROSITE" id="PS50011"/>
    </source>
</evidence>